<evidence type="ECO:0000313" key="1">
    <source>
        <dbReference type="EMBL" id="MCI97696.1"/>
    </source>
</evidence>
<name>A0A392WBV4_9FABA</name>
<evidence type="ECO:0000313" key="2">
    <source>
        <dbReference type="Proteomes" id="UP000265520"/>
    </source>
</evidence>
<dbReference type="Proteomes" id="UP000265520">
    <property type="component" value="Unassembled WGS sequence"/>
</dbReference>
<reference evidence="1 2" key="1">
    <citation type="journal article" date="2018" name="Front. Plant Sci.">
        <title>Red Clover (Trifolium pratense) and Zigzag Clover (T. medium) - A Picture of Genomic Similarities and Differences.</title>
        <authorList>
            <person name="Dluhosova J."/>
            <person name="Istvanek J."/>
            <person name="Nedelnik J."/>
            <person name="Repkova J."/>
        </authorList>
    </citation>
    <scope>NUCLEOTIDE SEQUENCE [LARGE SCALE GENOMIC DNA]</scope>
    <source>
        <strain evidence="2">cv. 10/8</strain>
        <tissue evidence="1">Leaf</tissue>
    </source>
</reference>
<organism evidence="1 2">
    <name type="scientific">Trifolium medium</name>
    <dbReference type="NCBI Taxonomy" id="97028"/>
    <lineage>
        <taxon>Eukaryota</taxon>
        <taxon>Viridiplantae</taxon>
        <taxon>Streptophyta</taxon>
        <taxon>Embryophyta</taxon>
        <taxon>Tracheophyta</taxon>
        <taxon>Spermatophyta</taxon>
        <taxon>Magnoliopsida</taxon>
        <taxon>eudicotyledons</taxon>
        <taxon>Gunneridae</taxon>
        <taxon>Pentapetalae</taxon>
        <taxon>rosids</taxon>
        <taxon>fabids</taxon>
        <taxon>Fabales</taxon>
        <taxon>Fabaceae</taxon>
        <taxon>Papilionoideae</taxon>
        <taxon>50 kb inversion clade</taxon>
        <taxon>NPAAA clade</taxon>
        <taxon>Hologalegina</taxon>
        <taxon>IRL clade</taxon>
        <taxon>Trifolieae</taxon>
        <taxon>Trifolium</taxon>
    </lineage>
</organism>
<dbReference type="EMBL" id="LXQA011451452">
    <property type="protein sequence ID" value="MCI97696.1"/>
    <property type="molecule type" value="Genomic_DNA"/>
</dbReference>
<accession>A0A392WBV4</accession>
<protein>
    <submittedName>
        <fullName evidence="1">Uncharacterized protein</fullName>
    </submittedName>
</protein>
<keyword evidence="2" id="KW-1185">Reference proteome</keyword>
<feature type="non-terminal residue" evidence="1">
    <location>
        <position position="15"/>
    </location>
</feature>
<comment type="caution">
    <text evidence="1">The sequence shown here is derived from an EMBL/GenBank/DDBJ whole genome shotgun (WGS) entry which is preliminary data.</text>
</comment>
<proteinExistence type="predicted"/>
<sequence length="15" mass="1597">MCPPPDKVKTKGAPK</sequence>